<dbReference type="RefSeq" id="WP_022608788.1">
    <property type="nucleotide sequence ID" value="NZ_ASSJ01000079.1"/>
</dbReference>
<dbReference type="InParanoid" id="U5D6G5"/>
<evidence type="ECO:0000313" key="3">
    <source>
        <dbReference type="Proteomes" id="UP000016960"/>
    </source>
</evidence>
<protein>
    <submittedName>
        <fullName evidence="2">Uncharacterized protein</fullName>
    </submittedName>
</protein>
<comment type="caution">
    <text evidence="2">The sequence shown here is derived from an EMBL/GenBank/DDBJ whole genome shotgun (WGS) entry which is preliminary data.</text>
</comment>
<dbReference type="Proteomes" id="UP000016960">
    <property type="component" value="Unassembled WGS sequence"/>
</dbReference>
<keyword evidence="1" id="KW-0472">Membrane</keyword>
<keyword evidence="3" id="KW-1185">Reference proteome</keyword>
<feature type="transmembrane region" description="Helical" evidence="1">
    <location>
        <begin position="12"/>
        <end position="43"/>
    </location>
</feature>
<dbReference type="AlphaFoldDB" id="U5D6G5"/>
<keyword evidence="1" id="KW-1133">Transmembrane helix</keyword>
<accession>U5D6G5</accession>
<proteinExistence type="predicted"/>
<evidence type="ECO:0000313" key="2">
    <source>
        <dbReference type="EMBL" id="ERN40243.1"/>
    </source>
</evidence>
<keyword evidence="1" id="KW-0812">Transmembrane</keyword>
<name>U5D6G5_9CHRO</name>
<dbReference type="EMBL" id="ASSJ01000079">
    <property type="protein sequence ID" value="ERN40243.1"/>
    <property type="molecule type" value="Genomic_DNA"/>
</dbReference>
<reference evidence="2 3" key="1">
    <citation type="submission" date="2013-05" db="EMBL/GenBank/DDBJ databases">
        <title>Draft genome sequence of Rubidibacter lacunae KORDI 51-2.</title>
        <authorList>
            <person name="Choi D.H."/>
            <person name="Noh J.H."/>
            <person name="Kwon K.-K."/>
            <person name="Lee J.-H."/>
            <person name="Ryu J.-Y."/>
        </authorList>
    </citation>
    <scope>NUCLEOTIDE SEQUENCE [LARGE SCALE GENOMIC DNA]</scope>
    <source>
        <strain evidence="2 3">KORDI 51-2</strain>
    </source>
</reference>
<gene>
    <name evidence="2" type="ORF">KR51_00031840</name>
</gene>
<organism evidence="2 3">
    <name type="scientific">Rubidibacter lacunae KORDI 51-2</name>
    <dbReference type="NCBI Taxonomy" id="582515"/>
    <lineage>
        <taxon>Bacteria</taxon>
        <taxon>Bacillati</taxon>
        <taxon>Cyanobacteriota</taxon>
        <taxon>Cyanophyceae</taxon>
        <taxon>Oscillatoriophycideae</taxon>
        <taxon>Chroococcales</taxon>
        <taxon>Aphanothecaceae</taxon>
        <taxon>Rubidibacter</taxon>
    </lineage>
</organism>
<evidence type="ECO:0000256" key="1">
    <source>
        <dbReference type="SAM" id="Phobius"/>
    </source>
</evidence>
<sequence>MLAAGQFKTRSLLVVATMTVGLALWRGRYGLLVLGGVAIALTWRG</sequence>